<dbReference type="InterPro" id="IPR006203">
    <property type="entry name" value="GHMP_knse_ATP-bd_CS"/>
</dbReference>
<dbReference type="GO" id="GO:0015937">
    <property type="term" value="P:coenzyme A biosynthetic process"/>
    <property type="evidence" value="ECO:0007669"/>
    <property type="project" value="UniProtKB-UniRule"/>
</dbReference>
<dbReference type="InterPro" id="IPR006204">
    <property type="entry name" value="GHMP_kinase_N_dom"/>
</dbReference>
<evidence type="ECO:0000256" key="4">
    <source>
        <dbReference type="ARBA" id="ARBA00022840"/>
    </source>
</evidence>
<keyword evidence="5" id="KW-0173">Coenzyme A biosynthesis</keyword>
<evidence type="ECO:0000313" key="8">
    <source>
        <dbReference type="Proteomes" id="UP000236248"/>
    </source>
</evidence>
<dbReference type="UniPathway" id="UPA00241"/>
<sequence length="322" mass="34935">MDGYAKAIAFAPGHITGFVEFPTPMLDDPLLKGSRGAGVCISKGITTEVHLYPYDGLEVPEIKISINGKPCSDADVSLYVVKEYLRLVDIRRFKLDIMHRADIPIGYGLGSSGAAALSLSYALNRAFMLNLSNEEAARIAHKADLACRCGAGTVIAEYHGGLEMRLKAGAPGIGIVESIIDEVDDYKVLMLCISPYSTKEFLTNRIGMINGLGGKMLNILKESRSVETFLDLSFRFARSIDFITDRAARVIDALHCIGCKASVALFGETVFTIVSNDKVGEVEKVLSCYRDLYSNSSSSVCYLSCSIDTRGATVIEDTREPS</sequence>
<keyword evidence="2 5" id="KW-0547">Nucleotide-binding</keyword>
<evidence type="ECO:0000256" key="2">
    <source>
        <dbReference type="ARBA" id="ARBA00022741"/>
    </source>
</evidence>
<feature type="domain" description="GHMP kinase N-terminal" evidence="6">
    <location>
        <begin position="89"/>
        <end position="161"/>
    </location>
</feature>
<dbReference type="PANTHER" id="PTHR42282">
    <property type="entry name" value="PANTOATE KINASE-RELATED"/>
    <property type="match status" value="1"/>
</dbReference>
<evidence type="ECO:0000259" key="6">
    <source>
        <dbReference type="Pfam" id="PF00288"/>
    </source>
</evidence>
<dbReference type="PROSITE" id="PS00627">
    <property type="entry name" value="GHMP_KINASES_ATP"/>
    <property type="match status" value="1"/>
</dbReference>
<dbReference type="EC" id="2.7.1.169" evidence="5"/>
<keyword evidence="8" id="KW-1185">Reference proteome</keyword>
<comment type="catalytic activity">
    <reaction evidence="5">
        <text>(R)-pantoate + ATP = (R)-4-phosphopantoate + ADP + H(+)</text>
        <dbReference type="Rhea" id="RHEA:28246"/>
        <dbReference type="ChEBI" id="CHEBI:15378"/>
        <dbReference type="ChEBI" id="CHEBI:15980"/>
        <dbReference type="ChEBI" id="CHEBI:30616"/>
        <dbReference type="ChEBI" id="CHEBI:61294"/>
        <dbReference type="ChEBI" id="CHEBI:456216"/>
        <dbReference type="EC" id="2.7.1.169"/>
    </reaction>
</comment>
<protein>
    <recommendedName>
        <fullName evidence="5">Pantoate kinase</fullName>
        <shortName evidence="5">PoK</shortName>
        <ecNumber evidence="5">2.7.1.169</ecNumber>
    </recommendedName>
</protein>
<dbReference type="HAMAP" id="MF_02223">
    <property type="entry name" value="Pantoate_kinase"/>
    <property type="match status" value="1"/>
</dbReference>
<dbReference type="KEGG" id="ncv:NCAV_0021"/>
<dbReference type="AlphaFoldDB" id="A0A2K5ANK1"/>
<dbReference type="InterPro" id="IPR012043">
    <property type="entry name" value="PoK"/>
</dbReference>
<dbReference type="InterPro" id="IPR014721">
    <property type="entry name" value="Ribsml_uS5_D2-typ_fold_subgr"/>
</dbReference>
<dbReference type="PIRSF" id="PIRSF016896">
    <property type="entry name" value="GHMP_arc_MJ0969"/>
    <property type="match status" value="1"/>
</dbReference>
<comment type="pathway">
    <text evidence="5">Cofactor biosynthesis; coenzyme A biosynthesis.</text>
</comment>
<dbReference type="GO" id="GO:0005524">
    <property type="term" value="F:ATP binding"/>
    <property type="evidence" value="ECO:0007669"/>
    <property type="project" value="UniProtKB-KW"/>
</dbReference>
<accession>A0A2K5ANK1</accession>
<evidence type="ECO:0000313" key="7">
    <source>
        <dbReference type="EMBL" id="SPC33221.1"/>
    </source>
</evidence>
<gene>
    <name evidence="7" type="ORF">NCAV_0021</name>
</gene>
<dbReference type="InterPro" id="IPR020568">
    <property type="entry name" value="Ribosomal_Su5_D2-typ_SF"/>
</dbReference>
<name>A0A2K5ANK1_9ARCH</name>
<dbReference type="PANTHER" id="PTHR42282:SF1">
    <property type="entry name" value="PANTOATE KINASE"/>
    <property type="match status" value="1"/>
</dbReference>
<dbReference type="EMBL" id="LT981265">
    <property type="protein sequence ID" value="SPC33221.1"/>
    <property type="molecule type" value="Genomic_DNA"/>
</dbReference>
<dbReference type="SUPFAM" id="SSF54211">
    <property type="entry name" value="Ribosomal protein S5 domain 2-like"/>
    <property type="match status" value="1"/>
</dbReference>
<keyword evidence="3 5" id="KW-0418">Kinase</keyword>
<evidence type="ECO:0000256" key="5">
    <source>
        <dbReference type="HAMAP-Rule" id="MF_02223"/>
    </source>
</evidence>
<evidence type="ECO:0000256" key="3">
    <source>
        <dbReference type="ARBA" id="ARBA00022777"/>
    </source>
</evidence>
<evidence type="ECO:0000256" key="1">
    <source>
        <dbReference type="ARBA" id="ARBA00022679"/>
    </source>
</evidence>
<organism evidence="7 8">
    <name type="scientific">Candidatus Nitrosocaldus cavascurensis</name>
    <dbReference type="NCBI Taxonomy" id="2058097"/>
    <lineage>
        <taxon>Archaea</taxon>
        <taxon>Nitrososphaerota</taxon>
        <taxon>Nitrososphaeria</taxon>
        <taxon>Candidatus Nitrosocaldales</taxon>
        <taxon>Candidatus Nitrosocaldaceae</taxon>
        <taxon>Candidatus Nitrosocaldus</taxon>
    </lineage>
</organism>
<keyword evidence="4 5" id="KW-0067">ATP-binding</keyword>
<dbReference type="Proteomes" id="UP000236248">
    <property type="component" value="Chromosome NCAV"/>
</dbReference>
<dbReference type="Pfam" id="PF00288">
    <property type="entry name" value="GHMP_kinases_N"/>
    <property type="match status" value="1"/>
</dbReference>
<dbReference type="GO" id="GO:0016301">
    <property type="term" value="F:kinase activity"/>
    <property type="evidence" value="ECO:0007669"/>
    <property type="project" value="UniProtKB-UniRule"/>
</dbReference>
<comment type="function">
    <text evidence="5">Phosphorylates (R)-pantoate to form (R)-4-phosphopantoate in the CoA biosynthesis pathway.</text>
</comment>
<keyword evidence="1 5" id="KW-0808">Transferase</keyword>
<comment type="similarity">
    <text evidence="5">Belongs to the GHMP kinase family. PoK subfamily.</text>
</comment>
<proteinExistence type="inferred from homology"/>
<reference evidence="8" key="1">
    <citation type="submission" date="2018-01" db="EMBL/GenBank/DDBJ databases">
        <authorList>
            <person name="Kerou L M."/>
        </authorList>
    </citation>
    <scope>NUCLEOTIDE SEQUENCE [LARGE SCALE GENOMIC DNA]</scope>
    <source>
        <strain evidence="8">SCU2</strain>
    </source>
</reference>
<dbReference type="Gene3D" id="3.30.230.10">
    <property type="match status" value="1"/>
</dbReference>